<dbReference type="Pfam" id="PF13639">
    <property type="entry name" value="zf-RING_2"/>
    <property type="match status" value="1"/>
</dbReference>
<dbReference type="SUPFAM" id="SSF57850">
    <property type="entry name" value="RING/U-box"/>
    <property type="match status" value="1"/>
</dbReference>
<feature type="domain" description="RING-type" evidence="2">
    <location>
        <begin position="53"/>
        <end position="93"/>
    </location>
</feature>
<dbReference type="Gene3D" id="3.40.190.10">
    <property type="entry name" value="Periplasmic binding protein-like II"/>
    <property type="match status" value="1"/>
</dbReference>
<keyword evidence="1" id="KW-0812">Transmembrane</keyword>
<dbReference type="PANTHER" id="PTHR45676">
    <property type="entry name" value="RING-H2 FINGER PROTEIN ATL51-RELATED"/>
    <property type="match status" value="1"/>
</dbReference>
<sequence>MGSEDYDNKEFDVSRNIMLAVIASLFVVVMIIVLLQLYTGLTSMTSPQSARSVCLGTITEDSTVGLLPICKHMLHVECIDTWLGSHTTSPICRTEAESTVQALEDKELCSGFQSTAPPIMESASIGAAEVRKEGGSSGYLVPLEDDLLLVQFSCFYNFVSCEVFVFFLLAYQNQWKNYDAAVVDITISATRADHVQFTQPDATSGLSVIIPATSEDSTWIFLKPPQKCGRSRRSS</sequence>
<feature type="transmembrane region" description="Helical" evidence="1">
    <location>
        <begin position="148"/>
        <end position="171"/>
    </location>
</feature>
<feature type="transmembrane region" description="Helical" evidence="1">
    <location>
        <begin position="17"/>
        <end position="38"/>
    </location>
</feature>
<dbReference type="Gene3D" id="3.30.40.10">
    <property type="entry name" value="Zinc/RING finger domain, C3HC4 (zinc finger)"/>
    <property type="match status" value="1"/>
</dbReference>
<keyword evidence="4" id="KW-1185">Reference proteome</keyword>
<dbReference type="GO" id="GO:0016567">
    <property type="term" value="P:protein ubiquitination"/>
    <property type="evidence" value="ECO:0007669"/>
    <property type="project" value="TreeGrafter"/>
</dbReference>
<dbReference type="InterPro" id="IPR013083">
    <property type="entry name" value="Znf_RING/FYVE/PHD"/>
</dbReference>
<keyword evidence="1" id="KW-1133">Transmembrane helix</keyword>
<evidence type="ECO:0000256" key="1">
    <source>
        <dbReference type="SAM" id="Phobius"/>
    </source>
</evidence>
<dbReference type="Proteomes" id="UP000436088">
    <property type="component" value="Unassembled WGS sequence"/>
</dbReference>
<dbReference type="SUPFAM" id="SSF53850">
    <property type="entry name" value="Periplasmic binding protein-like II"/>
    <property type="match status" value="1"/>
</dbReference>
<dbReference type="InterPro" id="IPR001841">
    <property type="entry name" value="Znf_RING"/>
</dbReference>
<evidence type="ECO:0000259" key="2">
    <source>
        <dbReference type="Pfam" id="PF13639"/>
    </source>
</evidence>
<comment type="caution">
    <text evidence="3">The sequence shown here is derived from an EMBL/GenBank/DDBJ whole genome shotgun (WGS) entry which is preliminary data.</text>
</comment>
<keyword evidence="1" id="KW-0472">Membrane</keyword>
<accession>A0A6A3ASC9</accession>
<gene>
    <name evidence="3" type="ORF">F3Y22_tig00110383pilonHSYRG00220</name>
</gene>
<dbReference type="PANTHER" id="PTHR45676:SF159">
    <property type="entry name" value="RING-H2 FINGER PROTEIN ATL51"/>
    <property type="match status" value="1"/>
</dbReference>
<dbReference type="EMBL" id="VEPZ02000963">
    <property type="protein sequence ID" value="KAE8707564.1"/>
    <property type="molecule type" value="Genomic_DNA"/>
</dbReference>
<evidence type="ECO:0000313" key="3">
    <source>
        <dbReference type="EMBL" id="KAE8707564.1"/>
    </source>
</evidence>
<evidence type="ECO:0000313" key="4">
    <source>
        <dbReference type="Proteomes" id="UP000436088"/>
    </source>
</evidence>
<organism evidence="3 4">
    <name type="scientific">Hibiscus syriacus</name>
    <name type="common">Rose of Sharon</name>
    <dbReference type="NCBI Taxonomy" id="106335"/>
    <lineage>
        <taxon>Eukaryota</taxon>
        <taxon>Viridiplantae</taxon>
        <taxon>Streptophyta</taxon>
        <taxon>Embryophyta</taxon>
        <taxon>Tracheophyta</taxon>
        <taxon>Spermatophyta</taxon>
        <taxon>Magnoliopsida</taxon>
        <taxon>eudicotyledons</taxon>
        <taxon>Gunneridae</taxon>
        <taxon>Pentapetalae</taxon>
        <taxon>rosids</taxon>
        <taxon>malvids</taxon>
        <taxon>Malvales</taxon>
        <taxon>Malvaceae</taxon>
        <taxon>Malvoideae</taxon>
        <taxon>Hibiscus</taxon>
    </lineage>
</organism>
<reference evidence="3" key="1">
    <citation type="submission" date="2019-09" db="EMBL/GenBank/DDBJ databases">
        <title>Draft genome information of white flower Hibiscus syriacus.</title>
        <authorList>
            <person name="Kim Y.-M."/>
        </authorList>
    </citation>
    <scope>NUCLEOTIDE SEQUENCE [LARGE SCALE GENOMIC DNA]</scope>
    <source>
        <strain evidence="3">YM2019G1</strain>
    </source>
</reference>
<dbReference type="AlphaFoldDB" id="A0A6A3ASC9"/>
<protein>
    <submittedName>
        <fullName evidence="3">Cyclic nucleotide-gated channel</fullName>
    </submittedName>
</protein>
<name>A0A6A3ASC9_HIBSY</name>
<proteinExistence type="predicted"/>